<dbReference type="Gene3D" id="3.40.50.300">
    <property type="entry name" value="P-loop containing nucleotide triphosphate hydrolases"/>
    <property type="match status" value="1"/>
</dbReference>
<evidence type="ECO:0000313" key="3">
    <source>
        <dbReference type="Proteomes" id="UP001600894"/>
    </source>
</evidence>
<dbReference type="InterPro" id="IPR050678">
    <property type="entry name" value="DNA_Partitioning_ATPase"/>
</dbReference>
<dbReference type="RefSeq" id="WP_177294444.1">
    <property type="nucleotide sequence ID" value="NZ_BAABXL010000001.1"/>
</dbReference>
<evidence type="ECO:0000259" key="1">
    <source>
        <dbReference type="Pfam" id="PF13614"/>
    </source>
</evidence>
<comment type="caution">
    <text evidence="2">The sequence shown here is derived from an EMBL/GenBank/DDBJ whole genome shotgun (WGS) entry which is preliminary data.</text>
</comment>
<dbReference type="PANTHER" id="PTHR13696:SF52">
    <property type="entry name" value="PARA FAMILY PROTEIN CT_582"/>
    <property type="match status" value="1"/>
</dbReference>
<organism evidence="2 3">
    <name type="scientific">Enterocloster alcoholdehydrogenati</name>
    <dbReference type="NCBI Taxonomy" id="2547410"/>
    <lineage>
        <taxon>Bacteria</taxon>
        <taxon>Bacillati</taxon>
        <taxon>Bacillota</taxon>
        <taxon>Clostridia</taxon>
        <taxon>Lachnospirales</taxon>
        <taxon>Lachnospiraceae</taxon>
        <taxon>Enterocloster</taxon>
    </lineage>
</organism>
<dbReference type="InterPro" id="IPR027417">
    <property type="entry name" value="P-loop_NTPase"/>
</dbReference>
<sequence>MKKNVIAFMNMKGGVGKTTVCVNLAAQIAEMGKRVLVIDIDPQMNASQYMLSPQKIEEAVKNQKTLYSFYKDDVDIDLFSMNIIGDSKILNKKGLIINGIRPNLDLICGDLNMTKVKDDGSNSDTLAAYIDSDCLKEKYDFIFIDCPPTQSVYTTSAFKASDFYVLVIKPDYLSTIGLSLFLKMVNNYNKNRKTQEKIKCLGIVANLTQKTSDNYHDNKIKDIEEKFKFVCSVFENKIGNISAIAKASEHQRFMNETPGAKRAIKKLANEFLNSYETEVKK</sequence>
<dbReference type="Pfam" id="PF13614">
    <property type="entry name" value="AAA_31"/>
    <property type="match status" value="1"/>
</dbReference>
<dbReference type="CDD" id="cd02042">
    <property type="entry name" value="ParAB_family"/>
    <property type="match status" value="1"/>
</dbReference>
<evidence type="ECO:0000313" key="2">
    <source>
        <dbReference type="EMBL" id="GAA6267817.1"/>
    </source>
</evidence>
<dbReference type="Proteomes" id="UP001600894">
    <property type="component" value="Unassembled WGS sequence"/>
</dbReference>
<name>A0ABQ0AV40_9FIRM</name>
<accession>A0ABQ0AV40</accession>
<dbReference type="PANTHER" id="PTHR13696">
    <property type="entry name" value="P-LOOP CONTAINING NUCLEOSIDE TRIPHOSPHATE HYDROLASE"/>
    <property type="match status" value="1"/>
</dbReference>
<dbReference type="SUPFAM" id="SSF52540">
    <property type="entry name" value="P-loop containing nucleoside triphosphate hydrolases"/>
    <property type="match status" value="1"/>
</dbReference>
<feature type="domain" description="AAA" evidence="1">
    <location>
        <begin position="4"/>
        <end position="194"/>
    </location>
</feature>
<gene>
    <name evidence="2" type="ORF">F130042H8_08770</name>
</gene>
<dbReference type="InterPro" id="IPR025669">
    <property type="entry name" value="AAA_dom"/>
</dbReference>
<protein>
    <submittedName>
        <fullName evidence="2">AAA family ATPase</fullName>
    </submittedName>
</protein>
<proteinExistence type="predicted"/>
<reference evidence="2 3" key="1">
    <citation type="submission" date="2024-04" db="EMBL/GenBank/DDBJ databases">
        <title>Defined microbial consortia suppress multidrug-resistant proinflammatory Enterobacteriaceae via ecological control.</title>
        <authorList>
            <person name="Furuichi M."/>
            <person name="Kawaguchi T."/>
            <person name="Pust M."/>
            <person name="Yasuma K."/>
            <person name="Plichta D."/>
            <person name="Hasegawa N."/>
            <person name="Ohya T."/>
            <person name="Bhattarai S."/>
            <person name="Sasajima S."/>
            <person name="Aoto Y."/>
            <person name="Tuganbaev T."/>
            <person name="Yaginuma M."/>
            <person name="Ueda M."/>
            <person name="Okahashi N."/>
            <person name="Amafuji K."/>
            <person name="Kiridooshi Y."/>
            <person name="Sugita K."/>
            <person name="Strazar M."/>
            <person name="Skelly A."/>
            <person name="Suda W."/>
            <person name="Hattori M."/>
            <person name="Nakamoto N."/>
            <person name="Caballero S."/>
            <person name="Norman J."/>
            <person name="Olle B."/>
            <person name="Tanoue T."/>
            <person name="Arita M."/>
            <person name="Bucci V."/>
            <person name="Atarashi K."/>
            <person name="Xavier R."/>
            <person name="Honda K."/>
        </authorList>
    </citation>
    <scope>NUCLEOTIDE SEQUENCE [LARGE SCALE GENOMIC DNA]</scope>
    <source>
        <strain evidence="3">f13</strain>
    </source>
</reference>
<keyword evidence="3" id="KW-1185">Reference proteome</keyword>
<dbReference type="EMBL" id="BAABXL010000001">
    <property type="protein sequence ID" value="GAA6267817.1"/>
    <property type="molecule type" value="Genomic_DNA"/>
</dbReference>